<evidence type="ECO:0000256" key="4">
    <source>
        <dbReference type="ARBA" id="ARBA00023136"/>
    </source>
</evidence>
<dbReference type="PANTHER" id="PTHR38776:SF1">
    <property type="entry name" value="MLTA-INTERACTING PROTEIN-RELATED"/>
    <property type="match status" value="1"/>
</dbReference>
<organism evidence="7 8">
    <name type="scientific">Paenirhodobacter populi</name>
    <dbReference type="NCBI Taxonomy" id="2306993"/>
    <lineage>
        <taxon>Bacteria</taxon>
        <taxon>Pseudomonadati</taxon>
        <taxon>Pseudomonadota</taxon>
        <taxon>Alphaproteobacteria</taxon>
        <taxon>Rhodobacterales</taxon>
        <taxon>Rhodobacter group</taxon>
        <taxon>Paenirhodobacter</taxon>
    </lineage>
</organism>
<evidence type="ECO:0000313" key="7">
    <source>
        <dbReference type="EMBL" id="RWR05017.1"/>
    </source>
</evidence>
<dbReference type="GO" id="GO:0009279">
    <property type="term" value="C:cell outer membrane"/>
    <property type="evidence" value="ECO:0007669"/>
    <property type="project" value="UniProtKB-SubCell"/>
</dbReference>
<evidence type="ECO:0000256" key="3">
    <source>
        <dbReference type="ARBA" id="ARBA00022729"/>
    </source>
</evidence>
<keyword evidence="4" id="KW-0472">Membrane</keyword>
<protein>
    <submittedName>
        <fullName evidence="7">MipA/OmpV family protein</fullName>
    </submittedName>
</protein>
<keyword evidence="3 6" id="KW-0732">Signal</keyword>
<dbReference type="InterPro" id="IPR010583">
    <property type="entry name" value="MipA"/>
</dbReference>
<reference evidence="7 8" key="2">
    <citation type="submission" date="2019-01" db="EMBL/GenBank/DDBJ databases">
        <authorList>
            <person name="Li Y."/>
        </authorList>
    </citation>
    <scope>NUCLEOTIDE SEQUENCE [LARGE SCALE GENOMIC DNA]</scope>
    <source>
        <strain evidence="7 8">2D-5</strain>
    </source>
</reference>
<accession>A0A443IK44</accession>
<comment type="subcellular location">
    <subcellularLocation>
        <location evidence="1">Cell outer membrane</location>
    </subcellularLocation>
</comment>
<comment type="similarity">
    <text evidence="2">Belongs to the MipA/OmpV family.</text>
</comment>
<dbReference type="EMBL" id="SAUW01000042">
    <property type="protein sequence ID" value="RWR05017.1"/>
    <property type="molecule type" value="Genomic_DNA"/>
</dbReference>
<evidence type="ECO:0000256" key="5">
    <source>
        <dbReference type="ARBA" id="ARBA00023237"/>
    </source>
</evidence>
<proteinExistence type="inferred from homology"/>
<dbReference type="AlphaFoldDB" id="A0A443IK44"/>
<comment type="caution">
    <text evidence="7">The sequence shown here is derived from an EMBL/GenBank/DDBJ whole genome shotgun (WGS) entry which is preliminary data.</text>
</comment>
<reference evidence="7 8" key="1">
    <citation type="submission" date="2019-01" db="EMBL/GenBank/DDBJ databases">
        <title>Sinorhodobacter populi sp. nov. isolated from the symptomatic bark tissue of Populus euramericana canker.</title>
        <authorList>
            <person name="Xu G."/>
        </authorList>
    </citation>
    <scope>NUCLEOTIDE SEQUENCE [LARGE SCALE GENOMIC DNA]</scope>
    <source>
        <strain evidence="7 8">2D-5</strain>
    </source>
</reference>
<dbReference type="Pfam" id="PF06629">
    <property type="entry name" value="MipA"/>
    <property type="match status" value="1"/>
</dbReference>
<sequence length="271" mass="29052">MERSMTRLFPRGFARFCAAALVLGSAGIAFQAEAQTQVRTQAQAQLSSRDRMIFGLGAASAPEYQGSDERSTRAIPLIDIARGSFFMNLRNGIGAYPLEYGDFRFGASIVYMPGFDLPYELGEVSGSAGARLFTDWERGGINATFGITKAVSGDLEGMLVDASLSYRYNVTTKLTLIPVIGTTWSDGDYNKSYFGVTPAHATTAGISSFSPGGGFKDVSIGLSANYRITDRVNLTASATMSKLLGDAKDSPIVFDDTQAFGFIGVSYRFGN</sequence>
<evidence type="ECO:0000256" key="6">
    <source>
        <dbReference type="SAM" id="SignalP"/>
    </source>
</evidence>
<name>A0A443IK44_9RHOB</name>
<keyword evidence="8" id="KW-1185">Reference proteome</keyword>
<dbReference type="Proteomes" id="UP000285710">
    <property type="component" value="Unassembled WGS sequence"/>
</dbReference>
<keyword evidence="5" id="KW-0998">Cell outer membrane</keyword>
<gene>
    <name evidence="7" type="ORF">D2T33_20385</name>
</gene>
<evidence type="ECO:0000256" key="2">
    <source>
        <dbReference type="ARBA" id="ARBA00005722"/>
    </source>
</evidence>
<feature type="signal peptide" evidence="6">
    <location>
        <begin position="1"/>
        <end position="34"/>
    </location>
</feature>
<feature type="chain" id="PRO_5019431953" evidence="6">
    <location>
        <begin position="35"/>
        <end position="271"/>
    </location>
</feature>
<evidence type="ECO:0000256" key="1">
    <source>
        <dbReference type="ARBA" id="ARBA00004442"/>
    </source>
</evidence>
<evidence type="ECO:0000313" key="8">
    <source>
        <dbReference type="Proteomes" id="UP000285710"/>
    </source>
</evidence>
<dbReference type="PANTHER" id="PTHR38776">
    <property type="entry name" value="MLTA-INTERACTING PROTEIN-RELATED"/>
    <property type="match status" value="1"/>
</dbReference>